<name>A0A6I7HML0_9HYPH</name>
<evidence type="ECO:0000259" key="2">
    <source>
        <dbReference type="Pfam" id="PF01345"/>
    </source>
</evidence>
<dbReference type="PANTHER" id="PTHR34819">
    <property type="entry name" value="LARGE CYSTEINE-RICH PERIPLASMIC PROTEIN OMCB"/>
    <property type="match status" value="1"/>
</dbReference>
<protein>
    <submittedName>
        <fullName evidence="4">Putative repeat protein (TIGR01451 family)</fullName>
    </submittedName>
</protein>
<evidence type="ECO:0000256" key="1">
    <source>
        <dbReference type="SAM" id="MobiDB-lite"/>
    </source>
</evidence>
<feature type="compositionally biased region" description="Basic and acidic residues" evidence="1">
    <location>
        <begin position="8"/>
        <end position="24"/>
    </location>
</feature>
<dbReference type="InterPro" id="IPR011044">
    <property type="entry name" value="Quino_amine_DH_bsu"/>
</dbReference>
<dbReference type="InterPro" id="IPR001434">
    <property type="entry name" value="OmcB-like_DUF11"/>
</dbReference>
<keyword evidence="5" id="KW-1185">Reference proteome</keyword>
<organism evidence="4 5">
    <name type="scientific">Ciceribacter lividus</name>
    <dbReference type="NCBI Taxonomy" id="1197950"/>
    <lineage>
        <taxon>Bacteria</taxon>
        <taxon>Pseudomonadati</taxon>
        <taxon>Pseudomonadota</taxon>
        <taxon>Alphaproteobacteria</taxon>
        <taxon>Hyphomicrobiales</taxon>
        <taxon>Rhizobiaceae</taxon>
        <taxon>Ciceribacter</taxon>
    </lineage>
</organism>
<dbReference type="Proteomes" id="UP000252582">
    <property type="component" value="Unassembled WGS sequence"/>
</dbReference>
<proteinExistence type="predicted"/>
<feature type="compositionally biased region" description="Pro residues" evidence="1">
    <location>
        <begin position="1318"/>
        <end position="1332"/>
    </location>
</feature>
<dbReference type="Pfam" id="PF01471">
    <property type="entry name" value="PG_binding_1"/>
    <property type="match status" value="1"/>
</dbReference>
<feature type="domain" description="DUF11" evidence="2">
    <location>
        <begin position="1338"/>
        <end position="1441"/>
    </location>
</feature>
<sequence>MVPKTASRAKDGYRPENFHERPHPDPCTSARVRRISPWRHALRFIATLAISSAGLTTSHVAAQEALQPGEAVVTRFSGTVDDAGRRIIDTNGASASILDLRQPGGPPIGAHWFNESQRGVVTAGDIGQVFGVAFDDATPPNIYLTATAAFGLHRNADNSGWMTGMWGAGGGPGTVWKLDAANGYRPQVFAEITLSGRANSAAALGNIAFDPQNRQLYVSDLETGMIHRLRLTDGADLGTFDHGVAGRTGFLDVATGEFRSLPEVSFDPATSAHISDCSSGDFSRTPSCWNLADFRRRIWGLGVRMEPGTGSARLYYAVWGSQGFGNPDYAAAEDDDRRNAIWSVGIAADGSFDSGSVRREFFLPDFFRSPEAIARAGRSHPVSDIAFPAVGDQAVMLVAERGGMRNLGLAADDAFAYPHESRVLRYELTEAGSWRGAGRYDVGYYDRSEDGPPYIRANAAGGVSFGPGYGSNWQTDQAQPDGFVWMSGDGLCSPRGLCLDGSVGEHTDSSQVTGIEGRSSQPYEAFEPVTAFQPYPSPGPASPPEGPDGSFMVDADINTDAAGNAIAADLQRNDATRVGDVAVFQPPPGAGEAVSEGTAPPAVTTEEEITSAWPEGLPPEGWLPAPPPEDGWFPPPPWPIETDLAIRKTGPAECQEGVECTYTVTIRNLGTIAYIGPLAITDTMPAGATLASTSPGWNCTPAGGAFSCITNAFALLAPGATAAIEVNLLLPADIPGPTVHNCAAIDWFEMGTDDGPGDGNDEDCVDTPVTDGFDLGITKDGPVNCVENADCAFMVQVVNHGPGEFDGVLAVRDPLPAGATFVAAGLDPGTVTCAPSGSDILCQTPDMTLPVGGIVPIFVQMKLPDGIAGGTIENCAEINWGAMTANDGAADVHPDLACFTVNVLDSAGFFDLSLTKQGPAHCNTGGNCTYHITVANSGPDDYTGQVVVEDTTEPGVTLVSANPEWTCVAGPPINCTLNGGPHTLHPGDTRSLTLTVAIPNPAPADPMFNCITFDWAAPGMPPNDNPATGAPEKSDATCVPTLADEGFDLEIAKTGPAECYEGGACDFAIGVTNHGPAPFAGLMTFTDEMPAGSTLEGVTGVFTCNSAMPGSLTCVTGGVLPPGATQETALHVRLPDPVAGDVVENCAAMNWDAPPPDWYIGSIYTGDDNAANDGPACVTVPVLAADLAPWGATTCELGTSCPIDVRIENRGGRLFKGAAGLRGTLDPGVTISSIESRTSGLTCRVTGTGRYECDSREMVLKPGAAADIHLTLDIPADFPHRRIVHRKEMLWPDMQVKDGKPENDRHTSTITILQPQEPTTPPPTPPTSPPPANVAAADLAVTKSAGRDTCVAGSPCDFLVTVTNASRTTYVGPLRVSDVFTPGSARLASFEPSPWTCRESRGTFLCSYPRTTLRPGESRTLALTLEPVRTGSGSARNCARLEWNETALVMAVQQALNQLGLAAGDVDGQAGSRTRKAIADYQRSAGLPATGQIDTALVRRLFASWGEGDANAANDSACATVVVREPVVPPPVCKAGQTPVDPARADALRAQGWRITAVSRGGRTILCGVAPPPLTCPSGYTAYRDKDQIPPNFEVVRRERGGQVLFCARPQPVVCPSGYQAFQSQNRIPKGWEVVARRSGGQVLYCARPPQLVCPSGYQAFQNQNRIPKGWEVVARRSGGQVLYCARPPQLVCPTGYKAYPSRSRIPEGFEVVVRRSGDQVLYCARPPATTESCPRGWKQIDPNRAASLSRQGWQIRQVGSLTCGRPGDIVVPPTTKPPACTGGRTWSAKQQACVCPRNTRWDARRERCVPLLLPVEPVPGQTTPKPRETIPPLLRILPPVQ</sequence>
<accession>A0A6I7HML0</accession>
<reference evidence="4 5" key="1">
    <citation type="submission" date="2018-07" db="EMBL/GenBank/DDBJ databases">
        <title>Genomic Encyclopedia of Type Strains, Phase IV (KMG-IV): sequencing the most valuable type-strain genomes for metagenomic binning, comparative biology and taxonomic classification.</title>
        <authorList>
            <person name="Goeker M."/>
        </authorList>
    </citation>
    <scope>NUCLEOTIDE SEQUENCE [LARGE SCALE GENOMIC DNA]</scope>
    <source>
        <strain evidence="4 5">DSM 25528</strain>
    </source>
</reference>
<evidence type="ECO:0000313" key="4">
    <source>
        <dbReference type="EMBL" id="RCW24068.1"/>
    </source>
</evidence>
<evidence type="ECO:0000313" key="5">
    <source>
        <dbReference type="Proteomes" id="UP000252582"/>
    </source>
</evidence>
<comment type="caution">
    <text evidence="4">The sequence shown here is derived from an EMBL/GenBank/DDBJ whole genome shotgun (WGS) entry which is preliminary data.</text>
</comment>
<dbReference type="SUPFAM" id="SSF47090">
    <property type="entry name" value="PGBD-like"/>
    <property type="match status" value="1"/>
</dbReference>
<gene>
    <name evidence="4" type="ORF">DFR48_106190</name>
</gene>
<feature type="region of interest" description="Disordered" evidence="1">
    <location>
        <begin position="1"/>
        <end position="29"/>
    </location>
</feature>
<feature type="domain" description="DUF11" evidence="2">
    <location>
        <begin position="643"/>
        <end position="745"/>
    </location>
</feature>
<dbReference type="InterPro" id="IPR036365">
    <property type="entry name" value="PGBD-like_sf"/>
</dbReference>
<dbReference type="InterPro" id="IPR002477">
    <property type="entry name" value="Peptidoglycan-bd-like"/>
</dbReference>
<dbReference type="EMBL" id="QPIX01000006">
    <property type="protein sequence ID" value="RCW24068.1"/>
    <property type="molecule type" value="Genomic_DNA"/>
</dbReference>
<feature type="domain" description="DUF11" evidence="2">
    <location>
        <begin position="774"/>
        <end position="879"/>
    </location>
</feature>
<evidence type="ECO:0000259" key="3">
    <source>
        <dbReference type="Pfam" id="PF01471"/>
    </source>
</evidence>
<dbReference type="InterPro" id="IPR036366">
    <property type="entry name" value="PGBDSf"/>
</dbReference>
<dbReference type="Pfam" id="PF01345">
    <property type="entry name" value="DUF11"/>
    <property type="match status" value="4"/>
</dbReference>
<feature type="domain" description="Peptidoglycan binding-like" evidence="3">
    <location>
        <begin position="1448"/>
        <end position="1501"/>
    </location>
</feature>
<dbReference type="InterPro" id="IPR051172">
    <property type="entry name" value="Chlamydia_OmcB"/>
</dbReference>
<dbReference type="SUPFAM" id="SSF50969">
    <property type="entry name" value="YVTN repeat-like/Quinoprotein amine dehydrogenase"/>
    <property type="match status" value="1"/>
</dbReference>
<dbReference type="PANTHER" id="PTHR34819:SF3">
    <property type="entry name" value="CELL SURFACE PROTEIN"/>
    <property type="match status" value="1"/>
</dbReference>
<dbReference type="Gene3D" id="1.10.101.10">
    <property type="entry name" value="PGBD-like superfamily/PGBD"/>
    <property type="match status" value="1"/>
</dbReference>
<feature type="domain" description="DUF11" evidence="2">
    <location>
        <begin position="911"/>
        <end position="1002"/>
    </location>
</feature>
<feature type="region of interest" description="Disordered" evidence="1">
    <location>
        <begin position="1311"/>
        <end position="1332"/>
    </location>
</feature>
<dbReference type="RefSeq" id="WP_170141862.1">
    <property type="nucleotide sequence ID" value="NZ_QPIX01000006.1"/>
</dbReference>